<dbReference type="GO" id="GO:0004674">
    <property type="term" value="F:protein serine/threonine kinase activity"/>
    <property type="evidence" value="ECO:0007669"/>
    <property type="project" value="TreeGrafter"/>
</dbReference>
<feature type="region of interest" description="Disordered" evidence="1">
    <location>
        <begin position="1"/>
        <end position="31"/>
    </location>
</feature>
<proteinExistence type="predicted"/>
<dbReference type="PANTHER" id="PTHR44329">
    <property type="entry name" value="SERINE/THREONINE-PROTEIN KINASE TNNI3K-RELATED"/>
    <property type="match status" value="1"/>
</dbReference>
<dbReference type="SUPFAM" id="SSF56112">
    <property type="entry name" value="Protein kinase-like (PK-like)"/>
    <property type="match status" value="1"/>
</dbReference>
<evidence type="ECO:0000259" key="2">
    <source>
        <dbReference type="PROSITE" id="PS50011"/>
    </source>
</evidence>
<dbReference type="InterPro" id="IPR051681">
    <property type="entry name" value="Ser/Thr_Kinases-Pseudokinases"/>
</dbReference>
<accession>A0A9N9A3V7</accession>
<comment type="caution">
    <text evidence="3">The sequence shown here is derived from an EMBL/GenBank/DDBJ whole genome shotgun (WGS) entry which is preliminary data.</text>
</comment>
<feature type="compositionally biased region" description="Polar residues" evidence="1">
    <location>
        <begin position="368"/>
        <end position="379"/>
    </location>
</feature>
<feature type="domain" description="Protein kinase" evidence="2">
    <location>
        <begin position="141"/>
        <end position="448"/>
    </location>
</feature>
<dbReference type="Gene3D" id="1.10.510.10">
    <property type="entry name" value="Transferase(Phosphotransferase) domain 1"/>
    <property type="match status" value="1"/>
</dbReference>
<evidence type="ECO:0000256" key="1">
    <source>
        <dbReference type="SAM" id="MobiDB-lite"/>
    </source>
</evidence>
<dbReference type="AlphaFoldDB" id="A0A9N9A3V7"/>
<organism evidence="3 4">
    <name type="scientific">Acaulospora morrowiae</name>
    <dbReference type="NCBI Taxonomy" id="94023"/>
    <lineage>
        <taxon>Eukaryota</taxon>
        <taxon>Fungi</taxon>
        <taxon>Fungi incertae sedis</taxon>
        <taxon>Mucoromycota</taxon>
        <taxon>Glomeromycotina</taxon>
        <taxon>Glomeromycetes</taxon>
        <taxon>Diversisporales</taxon>
        <taxon>Acaulosporaceae</taxon>
        <taxon>Acaulospora</taxon>
    </lineage>
</organism>
<sequence>MFSDNQNGADLTVSEPLPCDFHQGQQRTSTEAQGVLPIEDSNQLTWPPPNSEFSPRSIISQIQHGSPRSSLRPLAQLGQCEKCKSPMSGYSWCQYCNSEHFQMNFSYWSSGNKELDNFIQMAQRRATNTRSIIEWIEYDKFENVTHLADGGNSSVYTANWPQGPIQAWNVTAKTWERGWQQMESNVIILKRIKNSNKVTSDFLGELSAYHQFSTLVSHVVRCYGITRCPSTREFIVVTSYARDGDLRKYIGKNFSTLTWLQKINTLKDIAGGLVTIHRAGLVHKDLHTGNILMNNGARPEISSDIPDYYSLIMQACWNGDPDMRPTSRELEIAFNGWVEKIAKRQLDPPKPISLKDDAHSKSEDIHSIPSSRENTTSQPLPSLSEIQLLYVDELEERREVRYQNCLNQRLHEFNEQDRNIEGSLNPMTWTSELRVLADQIFGTSGMVT</sequence>
<keyword evidence="4" id="KW-1185">Reference proteome</keyword>
<feature type="region of interest" description="Disordered" evidence="1">
    <location>
        <begin position="348"/>
        <end position="379"/>
    </location>
</feature>
<dbReference type="InterPro" id="IPR000719">
    <property type="entry name" value="Prot_kinase_dom"/>
</dbReference>
<evidence type="ECO:0000313" key="3">
    <source>
        <dbReference type="EMBL" id="CAG8518758.1"/>
    </source>
</evidence>
<dbReference type="PROSITE" id="PS50011">
    <property type="entry name" value="PROTEIN_KINASE_DOM"/>
    <property type="match status" value="1"/>
</dbReference>
<dbReference type="Proteomes" id="UP000789342">
    <property type="component" value="Unassembled WGS sequence"/>
</dbReference>
<reference evidence="3" key="1">
    <citation type="submission" date="2021-06" db="EMBL/GenBank/DDBJ databases">
        <authorList>
            <person name="Kallberg Y."/>
            <person name="Tangrot J."/>
            <person name="Rosling A."/>
        </authorList>
    </citation>
    <scope>NUCLEOTIDE SEQUENCE</scope>
    <source>
        <strain evidence="3">CL551</strain>
    </source>
</reference>
<feature type="compositionally biased region" description="Basic and acidic residues" evidence="1">
    <location>
        <begin position="348"/>
        <end position="366"/>
    </location>
</feature>
<gene>
    <name evidence="3" type="ORF">AMORRO_LOCUS4094</name>
</gene>
<dbReference type="Pfam" id="PF07714">
    <property type="entry name" value="PK_Tyr_Ser-Thr"/>
    <property type="match status" value="1"/>
</dbReference>
<protein>
    <submittedName>
        <fullName evidence="3">13778_t:CDS:1</fullName>
    </submittedName>
</protein>
<dbReference type="OrthoDB" id="1668230at2759"/>
<dbReference type="InterPro" id="IPR011009">
    <property type="entry name" value="Kinase-like_dom_sf"/>
</dbReference>
<name>A0A9N9A3V7_9GLOM</name>
<dbReference type="EMBL" id="CAJVPV010002137">
    <property type="protein sequence ID" value="CAG8518758.1"/>
    <property type="molecule type" value="Genomic_DNA"/>
</dbReference>
<evidence type="ECO:0000313" key="4">
    <source>
        <dbReference type="Proteomes" id="UP000789342"/>
    </source>
</evidence>
<dbReference type="InterPro" id="IPR001245">
    <property type="entry name" value="Ser-Thr/Tyr_kinase_cat_dom"/>
</dbReference>
<dbReference type="GO" id="GO:0005524">
    <property type="term" value="F:ATP binding"/>
    <property type="evidence" value="ECO:0007669"/>
    <property type="project" value="InterPro"/>
</dbReference>